<dbReference type="FunCoup" id="A0A409Y6H0">
    <property type="interactions" value="68"/>
</dbReference>
<evidence type="ECO:0000256" key="3">
    <source>
        <dbReference type="ARBA" id="ARBA00022692"/>
    </source>
</evidence>
<dbReference type="GO" id="GO:0031505">
    <property type="term" value="P:fungal-type cell wall organization"/>
    <property type="evidence" value="ECO:0007669"/>
    <property type="project" value="TreeGrafter"/>
</dbReference>
<accession>A0A409Y6H0</accession>
<dbReference type="FunFam" id="2.60.120.200:FF:000259">
    <property type="entry name" value="Chromosome 9, whole genome shotgun sequence"/>
    <property type="match status" value="1"/>
</dbReference>
<evidence type="ECO:0000313" key="12">
    <source>
        <dbReference type="Proteomes" id="UP000284842"/>
    </source>
</evidence>
<keyword evidence="5 9" id="KW-1133">Transmembrane helix</keyword>
<protein>
    <recommendedName>
        <fullName evidence="10">GH16 domain-containing protein</fullName>
    </recommendedName>
</protein>
<dbReference type="GO" id="GO:0005886">
    <property type="term" value="C:plasma membrane"/>
    <property type="evidence" value="ECO:0007669"/>
    <property type="project" value="TreeGrafter"/>
</dbReference>
<dbReference type="Proteomes" id="UP000284842">
    <property type="component" value="Unassembled WGS sequence"/>
</dbReference>
<evidence type="ECO:0000256" key="9">
    <source>
        <dbReference type="SAM" id="Phobius"/>
    </source>
</evidence>
<evidence type="ECO:0000256" key="6">
    <source>
        <dbReference type="ARBA" id="ARBA00023136"/>
    </source>
</evidence>
<dbReference type="Gene3D" id="2.60.120.200">
    <property type="match status" value="2"/>
</dbReference>
<feature type="domain" description="GH16" evidence="10">
    <location>
        <begin position="162"/>
        <end position="532"/>
    </location>
</feature>
<feature type="transmembrane region" description="Helical" evidence="9">
    <location>
        <begin position="97"/>
        <end position="115"/>
    </location>
</feature>
<evidence type="ECO:0000256" key="2">
    <source>
        <dbReference type="ARBA" id="ARBA00010962"/>
    </source>
</evidence>
<keyword evidence="8" id="KW-0961">Cell wall biogenesis/degradation</keyword>
<dbReference type="AlphaFoldDB" id="A0A409Y6H0"/>
<evidence type="ECO:0000256" key="1">
    <source>
        <dbReference type="ARBA" id="ARBA00004606"/>
    </source>
</evidence>
<evidence type="ECO:0000256" key="4">
    <source>
        <dbReference type="ARBA" id="ARBA00022968"/>
    </source>
</evidence>
<reference evidence="11 12" key="1">
    <citation type="journal article" date="2018" name="Evol. Lett.">
        <title>Horizontal gene cluster transfer increased hallucinogenic mushroom diversity.</title>
        <authorList>
            <person name="Reynolds H.T."/>
            <person name="Vijayakumar V."/>
            <person name="Gluck-Thaler E."/>
            <person name="Korotkin H.B."/>
            <person name="Matheny P.B."/>
            <person name="Slot J.C."/>
        </authorList>
    </citation>
    <scope>NUCLEOTIDE SEQUENCE [LARGE SCALE GENOMIC DNA]</scope>
    <source>
        <strain evidence="11 12">2629</strain>
    </source>
</reference>
<dbReference type="EMBL" id="NHTK01001381">
    <property type="protein sequence ID" value="PPQ98637.1"/>
    <property type="molecule type" value="Genomic_DNA"/>
</dbReference>
<name>A0A409Y6H0_9AGAR</name>
<gene>
    <name evidence="11" type="ORF">CVT24_003970</name>
</gene>
<dbReference type="OrthoDB" id="412647at2759"/>
<dbReference type="InterPro" id="IPR005629">
    <property type="entry name" value="Skn1/Kre6/Sbg1"/>
</dbReference>
<keyword evidence="12" id="KW-1185">Reference proteome</keyword>
<dbReference type="STRING" id="181874.A0A409Y6H0"/>
<comment type="caution">
    <text evidence="11">The sequence shown here is derived from an EMBL/GenBank/DDBJ whole genome shotgun (WGS) entry which is preliminary data.</text>
</comment>
<organism evidence="11 12">
    <name type="scientific">Panaeolus cyanescens</name>
    <dbReference type="NCBI Taxonomy" id="181874"/>
    <lineage>
        <taxon>Eukaryota</taxon>
        <taxon>Fungi</taxon>
        <taxon>Dikarya</taxon>
        <taxon>Basidiomycota</taxon>
        <taxon>Agaricomycotina</taxon>
        <taxon>Agaricomycetes</taxon>
        <taxon>Agaricomycetidae</taxon>
        <taxon>Agaricales</taxon>
        <taxon>Agaricineae</taxon>
        <taxon>Galeropsidaceae</taxon>
        <taxon>Panaeolus</taxon>
    </lineage>
</organism>
<comment type="subcellular location">
    <subcellularLocation>
        <location evidence="1">Membrane</location>
        <topology evidence="1">Single-pass type II membrane protein</topology>
    </subcellularLocation>
</comment>
<proteinExistence type="inferred from homology"/>
<dbReference type="FunFam" id="2.60.120.200:FF:000135">
    <property type="entry name" value="Related to KRE6-glucan synthase subunit"/>
    <property type="match status" value="1"/>
</dbReference>
<keyword evidence="7" id="KW-0325">Glycoprotein</keyword>
<dbReference type="InterPro" id="IPR013320">
    <property type="entry name" value="ConA-like_dom_sf"/>
</dbReference>
<dbReference type="GO" id="GO:0005789">
    <property type="term" value="C:endoplasmic reticulum membrane"/>
    <property type="evidence" value="ECO:0007669"/>
    <property type="project" value="TreeGrafter"/>
</dbReference>
<evidence type="ECO:0000313" key="11">
    <source>
        <dbReference type="EMBL" id="PPQ98637.1"/>
    </source>
</evidence>
<dbReference type="CDD" id="cd02180">
    <property type="entry name" value="GH16_fungal_KRE6_glucanase"/>
    <property type="match status" value="1"/>
</dbReference>
<dbReference type="GO" id="GO:0006078">
    <property type="term" value="P:(1-&gt;6)-beta-D-glucan biosynthetic process"/>
    <property type="evidence" value="ECO:0007669"/>
    <property type="project" value="TreeGrafter"/>
</dbReference>
<dbReference type="SUPFAM" id="SSF49899">
    <property type="entry name" value="Concanavalin A-like lectins/glucanases"/>
    <property type="match status" value="1"/>
</dbReference>
<keyword evidence="6 9" id="KW-0472">Membrane</keyword>
<dbReference type="GO" id="GO:0015926">
    <property type="term" value="F:glucosidase activity"/>
    <property type="evidence" value="ECO:0007669"/>
    <property type="project" value="TreeGrafter"/>
</dbReference>
<sequence length="580" mass="63355">MSFRAETPILKEDSSGWTDFATLDSTPYPAGYRSSLATISSLYPPSQGSRHKWAPLSSAEALPDEDDEFGYPYNHKPGLSQTARSIFPGRGFKNTGCLSLLIAGILALFIGYPIVNSIVGPPIILNSPYNIGGTNATGQVPQMTGNWGLIDIDTPHDAYTKPSWTDGRTEMQLVFSDEFNVDGRSFYPGDDPYWEAADLHYWATKNLEWYDPEAITTKGGSLVITLSAKQTHDLNYEGGMLTTWNKFCFTGGYFEAAVQLPGSNNVAGLWPAVWAMGNLGRAGYGATTDGVWPYTYDSCDVGTAPNQTHNGLPLAATADGRDDGDALSFLPGQRLSRCTCSGENHPGPKHKDGTFVGRAAPEIDVFEAQISKTLIPEVSQSAQWAPFNADYHWTNTTDNFVVYDASTTQLNSYVGGNTQQATSYISLTNPNCYELDGGCFSVYGFEYKPGFDNGYITWISNNKATWTIKSGGLGPDTSVGISARPVPQEPMYLIANLGISEGFGTVDVAGLSAQLPVHMRIDYIRVYQPKDSINIGCNPKDFPTADYIKQHMEAYTNPNLTTWVDDYKQPWPKSSFLGQC</sequence>
<dbReference type="PANTHER" id="PTHR31361">
    <property type="entry name" value="BETA-GLUCAN SYNTHESIS-ASSOCIATED PROTEIN KRE6-RELATED"/>
    <property type="match status" value="1"/>
</dbReference>
<dbReference type="InParanoid" id="A0A409Y6H0"/>
<dbReference type="PROSITE" id="PS51762">
    <property type="entry name" value="GH16_2"/>
    <property type="match status" value="1"/>
</dbReference>
<dbReference type="InterPro" id="IPR000757">
    <property type="entry name" value="Beta-glucanase-like"/>
</dbReference>
<evidence type="ECO:0000256" key="8">
    <source>
        <dbReference type="ARBA" id="ARBA00023316"/>
    </source>
</evidence>
<comment type="similarity">
    <text evidence="2">Belongs to the SKN1/KRE6 family.</text>
</comment>
<evidence type="ECO:0000259" key="10">
    <source>
        <dbReference type="PROSITE" id="PS51762"/>
    </source>
</evidence>
<keyword evidence="4" id="KW-0735">Signal-anchor</keyword>
<dbReference type="Pfam" id="PF03935">
    <property type="entry name" value="SKN1_KRE6_Sbg1"/>
    <property type="match status" value="1"/>
</dbReference>
<evidence type="ECO:0000256" key="5">
    <source>
        <dbReference type="ARBA" id="ARBA00022989"/>
    </source>
</evidence>
<keyword evidence="3 9" id="KW-0812">Transmembrane</keyword>
<evidence type="ECO:0000256" key="7">
    <source>
        <dbReference type="ARBA" id="ARBA00023180"/>
    </source>
</evidence>
<dbReference type="PANTHER" id="PTHR31361:SF1">
    <property type="entry name" value="BETA-GLUCAN SYNTHESIS-ASSOCIATED PROTEIN KRE6-RELATED"/>
    <property type="match status" value="1"/>
</dbReference>